<feature type="region of interest" description="Disordered" evidence="1">
    <location>
        <begin position="30"/>
        <end position="85"/>
    </location>
</feature>
<reference evidence="2 4" key="1">
    <citation type="submission" date="2017-11" db="EMBL/GenBank/DDBJ databases">
        <title>The genome of Rhizophagus clarus HR1 reveals common genetic basis of auxotrophy among arbuscular mycorrhizal fungi.</title>
        <authorList>
            <person name="Kobayashi Y."/>
        </authorList>
    </citation>
    <scope>NUCLEOTIDE SEQUENCE [LARGE SCALE GENOMIC DNA]</scope>
    <source>
        <strain evidence="2 4">HR1</strain>
    </source>
</reference>
<organism evidence="2 4">
    <name type="scientific">Rhizophagus clarus</name>
    <dbReference type="NCBI Taxonomy" id="94130"/>
    <lineage>
        <taxon>Eukaryota</taxon>
        <taxon>Fungi</taxon>
        <taxon>Fungi incertae sedis</taxon>
        <taxon>Mucoromycota</taxon>
        <taxon>Glomeromycotina</taxon>
        <taxon>Glomeromycetes</taxon>
        <taxon>Glomerales</taxon>
        <taxon>Glomeraceae</taxon>
        <taxon>Rhizophagus</taxon>
    </lineage>
</organism>
<accession>A0A2Z6R9L6</accession>
<dbReference type="Proteomes" id="UP000615446">
    <property type="component" value="Unassembled WGS sequence"/>
</dbReference>
<feature type="compositionally biased region" description="Low complexity" evidence="1">
    <location>
        <begin position="72"/>
        <end position="85"/>
    </location>
</feature>
<name>A0A2Z6R9L6_9GLOM</name>
<feature type="region of interest" description="Disordered" evidence="1">
    <location>
        <begin position="1"/>
        <end position="20"/>
    </location>
</feature>
<evidence type="ECO:0000313" key="4">
    <source>
        <dbReference type="Proteomes" id="UP000247702"/>
    </source>
</evidence>
<dbReference type="Proteomes" id="UP000247702">
    <property type="component" value="Unassembled WGS sequence"/>
</dbReference>
<comment type="caution">
    <text evidence="2">The sequence shown here is derived from an EMBL/GenBank/DDBJ whole genome shotgun (WGS) entry which is preliminary data.</text>
</comment>
<feature type="compositionally biased region" description="Polar residues" evidence="1">
    <location>
        <begin position="30"/>
        <end position="71"/>
    </location>
</feature>
<dbReference type="EMBL" id="BEXD01000680">
    <property type="protein sequence ID" value="GBB89426.1"/>
    <property type="molecule type" value="Genomic_DNA"/>
</dbReference>
<sequence>MSDNNLPNNFSSNNVNDSNFQTASTQAHDTYTPLTYDNNSNNSITDQQPMSNNNVTYFPNHTIQQPNVASPNYNNQQQYQQPGISYNNDNHNYHYNYQQPMSNVVSNNNVTISSDNNQHASSNHINQQPTANHQDQNQHNILPLLNSFGISINSQATIIILPTNNLDNQNQLQQVLSYLNHPSSTKTRFQQ</sequence>
<evidence type="ECO:0000313" key="3">
    <source>
        <dbReference type="EMBL" id="GES98074.1"/>
    </source>
</evidence>
<feature type="region of interest" description="Disordered" evidence="1">
    <location>
        <begin position="109"/>
        <end position="134"/>
    </location>
</feature>
<evidence type="ECO:0000313" key="2">
    <source>
        <dbReference type="EMBL" id="GBB89426.1"/>
    </source>
</evidence>
<proteinExistence type="predicted"/>
<feature type="compositionally biased region" description="Polar residues" evidence="1">
    <location>
        <begin position="118"/>
        <end position="134"/>
    </location>
</feature>
<dbReference type="AlphaFoldDB" id="A0A2Z6R9L6"/>
<keyword evidence="4" id="KW-1185">Reference proteome</keyword>
<gene>
    <name evidence="3" type="ORF">RCL2_002463300</name>
    <name evidence="2" type="ORF">RclHR1_01610017</name>
</gene>
<dbReference type="EMBL" id="BLAL01000262">
    <property type="protein sequence ID" value="GES98074.1"/>
    <property type="molecule type" value="Genomic_DNA"/>
</dbReference>
<evidence type="ECO:0000256" key="1">
    <source>
        <dbReference type="SAM" id="MobiDB-lite"/>
    </source>
</evidence>
<reference evidence="3" key="2">
    <citation type="submission" date="2019-10" db="EMBL/GenBank/DDBJ databases">
        <title>Conservation and host-specific expression of non-tandemly repeated heterogenous ribosome RNA gene in arbuscular mycorrhizal fungi.</title>
        <authorList>
            <person name="Maeda T."/>
            <person name="Kobayashi Y."/>
            <person name="Nakagawa T."/>
            <person name="Ezawa T."/>
            <person name="Yamaguchi K."/>
            <person name="Bino T."/>
            <person name="Nishimoto Y."/>
            <person name="Shigenobu S."/>
            <person name="Kawaguchi M."/>
        </authorList>
    </citation>
    <scope>NUCLEOTIDE SEQUENCE</scope>
    <source>
        <strain evidence="3">HR1</strain>
    </source>
</reference>
<protein>
    <submittedName>
        <fullName evidence="2">Uncharacterized protein</fullName>
    </submittedName>
</protein>